<reference evidence="1" key="3">
    <citation type="journal article" date="2017" name="Nature">
        <title>Genome sequence of the progenitor of the wheat D genome Aegilops tauschii.</title>
        <authorList>
            <person name="Luo M.C."/>
            <person name="Gu Y.Q."/>
            <person name="Puiu D."/>
            <person name="Wang H."/>
            <person name="Twardziok S.O."/>
            <person name="Deal K.R."/>
            <person name="Huo N."/>
            <person name="Zhu T."/>
            <person name="Wang L."/>
            <person name="Wang Y."/>
            <person name="McGuire P.E."/>
            <person name="Liu S."/>
            <person name="Long H."/>
            <person name="Ramasamy R.K."/>
            <person name="Rodriguez J.C."/>
            <person name="Van S.L."/>
            <person name="Yuan L."/>
            <person name="Wang Z."/>
            <person name="Xia Z."/>
            <person name="Xiao L."/>
            <person name="Anderson O.D."/>
            <person name="Ouyang S."/>
            <person name="Liang Y."/>
            <person name="Zimin A.V."/>
            <person name="Pertea G."/>
            <person name="Qi P."/>
            <person name="Bennetzen J.L."/>
            <person name="Dai X."/>
            <person name="Dawson M.W."/>
            <person name="Muller H.G."/>
            <person name="Kugler K."/>
            <person name="Rivarola-Duarte L."/>
            <person name="Spannagl M."/>
            <person name="Mayer K.F.X."/>
            <person name="Lu F.H."/>
            <person name="Bevan M.W."/>
            <person name="Leroy P."/>
            <person name="Li P."/>
            <person name="You F.M."/>
            <person name="Sun Q."/>
            <person name="Liu Z."/>
            <person name="Lyons E."/>
            <person name="Wicker T."/>
            <person name="Salzberg S.L."/>
            <person name="Devos K.M."/>
            <person name="Dvorak J."/>
        </authorList>
    </citation>
    <scope>NUCLEOTIDE SEQUENCE [LARGE SCALE GENOMIC DNA]</scope>
    <source>
        <strain evidence="1">cv. AL8/78</strain>
    </source>
</reference>
<evidence type="ECO:0000313" key="1">
    <source>
        <dbReference type="EnsemblPlants" id="AET6Gv20176700.4"/>
    </source>
</evidence>
<proteinExistence type="predicted"/>
<sequence>MKGSYCCMQRPSAISEHLKIVEVKCDVVNKRIAKVLKFLCAFSAFDIRKLTNDSLHALYIVKLALMYVKTSKNLAVVQNF</sequence>
<name>A0A453N126_AEGTS</name>
<reference evidence="2" key="1">
    <citation type="journal article" date="2014" name="Science">
        <title>Ancient hybridizations among the ancestral genomes of bread wheat.</title>
        <authorList>
            <consortium name="International Wheat Genome Sequencing Consortium,"/>
            <person name="Marcussen T."/>
            <person name="Sandve S.R."/>
            <person name="Heier L."/>
            <person name="Spannagl M."/>
            <person name="Pfeifer M."/>
            <person name="Jakobsen K.S."/>
            <person name="Wulff B.B."/>
            <person name="Steuernagel B."/>
            <person name="Mayer K.F."/>
            <person name="Olsen O.A."/>
        </authorList>
    </citation>
    <scope>NUCLEOTIDE SEQUENCE [LARGE SCALE GENOMIC DNA]</scope>
    <source>
        <strain evidence="2">cv. AL8/78</strain>
    </source>
</reference>
<evidence type="ECO:0000313" key="2">
    <source>
        <dbReference type="Proteomes" id="UP000015105"/>
    </source>
</evidence>
<reference evidence="1" key="4">
    <citation type="submission" date="2019-03" db="UniProtKB">
        <authorList>
            <consortium name="EnsemblPlants"/>
        </authorList>
    </citation>
    <scope>IDENTIFICATION</scope>
</reference>
<dbReference type="Gramene" id="AET6Gv20176700.4">
    <property type="protein sequence ID" value="AET6Gv20176700.4"/>
    <property type="gene ID" value="AET6Gv20176700"/>
</dbReference>
<dbReference type="EnsemblPlants" id="AET6Gv20176700.4">
    <property type="protein sequence ID" value="AET6Gv20176700.4"/>
    <property type="gene ID" value="AET6Gv20176700"/>
</dbReference>
<dbReference type="AlphaFoldDB" id="A0A453N126"/>
<reference evidence="2" key="2">
    <citation type="journal article" date="2017" name="Nat. Plants">
        <title>The Aegilops tauschii genome reveals multiple impacts of transposons.</title>
        <authorList>
            <person name="Zhao G."/>
            <person name="Zou C."/>
            <person name="Li K."/>
            <person name="Wang K."/>
            <person name="Li T."/>
            <person name="Gao L."/>
            <person name="Zhang X."/>
            <person name="Wang H."/>
            <person name="Yang Z."/>
            <person name="Liu X."/>
            <person name="Jiang W."/>
            <person name="Mao L."/>
            <person name="Kong X."/>
            <person name="Jiao Y."/>
            <person name="Jia J."/>
        </authorList>
    </citation>
    <scope>NUCLEOTIDE SEQUENCE [LARGE SCALE GENOMIC DNA]</scope>
    <source>
        <strain evidence="2">cv. AL8/78</strain>
    </source>
</reference>
<dbReference type="Proteomes" id="UP000015105">
    <property type="component" value="Chromosome 6D"/>
</dbReference>
<keyword evidence="2" id="KW-1185">Reference proteome</keyword>
<accession>A0A453N126</accession>
<reference evidence="1" key="5">
    <citation type="journal article" date="2021" name="G3 (Bethesda)">
        <title>Aegilops tauschii genome assembly Aet v5.0 features greater sequence contiguity and improved annotation.</title>
        <authorList>
            <person name="Wang L."/>
            <person name="Zhu T."/>
            <person name="Rodriguez J.C."/>
            <person name="Deal K.R."/>
            <person name="Dubcovsky J."/>
            <person name="McGuire P.E."/>
            <person name="Lux T."/>
            <person name="Spannagl M."/>
            <person name="Mayer K.F.X."/>
            <person name="Baldrich P."/>
            <person name="Meyers B.C."/>
            <person name="Huo N."/>
            <person name="Gu Y.Q."/>
            <person name="Zhou H."/>
            <person name="Devos K.M."/>
            <person name="Bennetzen J.L."/>
            <person name="Unver T."/>
            <person name="Budak H."/>
            <person name="Gulick P.J."/>
            <person name="Galiba G."/>
            <person name="Kalapos B."/>
            <person name="Nelson D.R."/>
            <person name="Li P."/>
            <person name="You F.M."/>
            <person name="Luo M.C."/>
            <person name="Dvorak J."/>
        </authorList>
    </citation>
    <scope>NUCLEOTIDE SEQUENCE [LARGE SCALE GENOMIC DNA]</scope>
    <source>
        <strain evidence="1">cv. AL8/78</strain>
    </source>
</reference>
<protein>
    <submittedName>
        <fullName evidence="1">Uncharacterized protein</fullName>
    </submittedName>
</protein>
<organism evidence="1 2">
    <name type="scientific">Aegilops tauschii subsp. strangulata</name>
    <name type="common">Goatgrass</name>
    <dbReference type="NCBI Taxonomy" id="200361"/>
    <lineage>
        <taxon>Eukaryota</taxon>
        <taxon>Viridiplantae</taxon>
        <taxon>Streptophyta</taxon>
        <taxon>Embryophyta</taxon>
        <taxon>Tracheophyta</taxon>
        <taxon>Spermatophyta</taxon>
        <taxon>Magnoliopsida</taxon>
        <taxon>Liliopsida</taxon>
        <taxon>Poales</taxon>
        <taxon>Poaceae</taxon>
        <taxon>BOP clade</taxon>
        <taxon>Pooideae</taxon>
        <taxon>Triticodae</taxon>
        <taxon>Triticeae</taxon>
        <taxon>Triticinae</taxon>
        <taxon>Aegilops</taxon>
    </lineage>
</organism>